<keyword evidence="1" id="KW-1133">Transmembrane helix</keyword>
<keyword evidence="4" id="KW-1185">Reference proteome</keyword>
<dbReference type="AlphaFoldDB" id="A0ABD5VCX8"/>
<evidence type="ECO:0000313" key="3">
    <source>
        <dbReference type="EMBL" id="MFC6951821.1"/>
    </source>
</evidence>
<dbReference type="GO" id="GO:0008168">
    <property type="term" value="F:methyltransferase activity"/>
    <property type="evidence" value="ECO:0007669"/>
    <property type="project" value="UniProtKB-KW"/>
</dbReference>
<gene>
    <name evidence="3" type="ORF">ACFQGB_02995</name>
</gene>
<evidence type="ECO:0000256" key="1">
    <source>
        <dbReference type="SAM" id="Phobius"/>
    </source>
</evidence>
<sequence length="243" mass="26691">MDAPPDGPRIIDATITRFSPDRGYTGRYRSHFHELTGSAVSGRVLDVGAGGGGTHDHWDFPNTTEVVRMDIDQYDNLDVRADGTNLPFAAKTFDSVICSAVFEHVSLSRLHLLFEEIQRVLKPGGKLFGAVAFNYPLHGQPHDYSRPSIHGLNDLAVAAGLDVDTLYRGGSYVDTLLHVLFSPVRRTCMFLGVRWLSGAFALVHYPFVALAWLIALGLKAGYGENPFGSHWNVQSAIVAQRPE</sequence>
<reference evidence="3 4" key="1">
    <citation type="journal article" date="2019" name="Int. J. Syst. Evol. Microbiol.">
        <title>The Global Catalogue of Microorganisms (GCM) 10K type strain sequencing project: providing services to taxonomists for standard genome sequencing and annotation.</title>
        <authorList>
            <consortium name="The Broad Institute Genomics Platform"/>
            <consortium name="The Broad Institute Genome Sequencing Center for Infectious Disease"/>
            <person name="Wu L."/>
            <person name="Ma J."/>
        </authorList>
    </citation>
    <scope>NUCLEOTIDE SEQUENCE [LARGE SCALE GENOMIC DNA]</scope>
    <source>
        <strain evidence="3 4">GX26</strain>
    </source>
</reference>
<keyword evidence="3" id="KW-0489">Methyltransferase</keyword>
<keyword evidence="3" id="KW-0808">Transferase</keyword>
<dbReference type="CDD" id="cd02440">
    <property type="entry name" value="AdoMet_MTases"/>
    <property type="match status" value="1"/>
</dbReference>
<dbReference type="Gene3D" id="3.40.50.150">
    <property type="entry name" value="Vaccinia Virus protein VP39"/>
    <property type="match status" value="1"/>
</dbReference>
<keyword evidence="1" id="KW-0472">Membrane</keyword>
<dbReference type="RefSeq" id="WP_336348832.1">
    <property type="nucleotide sequence ID" value="NZ_JAZAQL010000001.1"/>
</dbReference>
<protein>
    <submittedName>
        <fullName evidence="3">Class I SAM-dependent methyltransferase</fullName>
    </submittedName>
</protein>
<dbReference type="EMBL" id="JBHSXN010000001">
    <property type="protein sequence ID" value="MFC6951821.1"/>
    <property type="molecule type" value="Genomic_DNA"/>
</dbReference>
<accession>A0ABD5VCX8</accession>
<dbReference type="InterPro" id="IPR029063">
    <property type="entry name" value="SAM-dependent_MTases_sf"/>
</dbReference>
<keyword evidence="1" id="KW-0812">Transmembrane</keyword>
<evidence type="ECO:0000313" key="4">
    <source>
        <dbReference type="Proteomes" id="UP001596395"/>
    </source>
</evidence>
<dbReference type="Proteomes" id="UP001596395">
    <property type="component" value="Unassembled WGS sequence"/>
</dbReference>
<dbReference type="Pfam" id="PF08241">
    <property type="entry name" value="Methyltransf_11"/>
    <property type="match status" value="1"/>
</dbReference>
<dbReference type="GO" id="GO:0032259">
    <property type="term" value="P:methylation"/>
    <property type="evidence" value="ECO:0007669"/>
    <property type="project" value="UniProtKB-KW"/>
</dbReference>
<proteinExistence type="predicted"/>
<name>A0ABD5VCX8_9EURY</name>
<feature type="domain" description="Methyltransferase type 11" evidence="2">
    <location>
        <begin position="45"/>
        <end position="128"/>
    </location>
</feature>
<dbReference type="SUPFAM" id="SSF53335">
    <property type="entry name" value="S-adenosyl-L-methionine-dependent methyltransferases"/>
    <property type="match status" value="1"/>
</dbReference>
<organism evidence="3 4">
    <name type="scientific">Halorubellus litoreus</name>
    <dbReference type="NCBI Taxonomy" id="755308"/>
    <lineage>
        <taxon>Archaea</taxon>
        <taxon>Methanobacteriati</taxon>
        <taxon>Methanobacteriota</taxon>
        <taxon>Stenosarchaea group</taxon>
        <taxon>Halobacteria</taxon>
        <taxon>Halobacteriales</taxon>
        <taxon>Halorubellaceae</taxon>
        <taxon>Halorubellus</taxon>
    </lineage>
</organism>
<dbReference type="InterPro" id="IPR013216">
    <property type="entry name" value="Methyltransf_11"/>
</dbReference>
<comment type="caution">
    <text evidence="3">The sequence shown here is derived from an EMBL/GenBank/DDBJ whole genome shotgun (WGS) entry which is preliminary data.</text>
</comment>
<evidence type="ECO:0000259" key="2">
    <source>
        <dbReference type="Pfam" id="PF08241"/>
    </source>
</evidence>
<feature type="transmembrane region" description="Helical" evidence="1">
    <location>
        <begin position="195"/>
        <end position="218"/>
    </location>
</feature>